<dbReference type="EMBL" id="JAESVD010000002">
    <property type="protein sequence ID" value="MBL4912433.1"/>
    <property type="molecule type" value="Genomic_DNA"/>
</dbReference>
<evidence type="ECO:0000313" key="3">
    <source>
        <dbReference type="Proteomes" id="UP000604898"/>
    </source>
</evidence>
<reference evidence="2 3" key="1">
    <citation type="submission" date="2021-01" db="EMBL/GenBank/DDBJ databases">
        <title>Genome sequence of Shewanella schlegeliana JCM 11561.</title>
        <authorList>
            <person name="Zhang H."/>
            <person name="Li C."/>
        </authorList>
    </citation>
    <scope>NUCLEOTIDE SEQUENCE [LARGE SCALE GENOMIC DNA]</scope>
    <source>
        <strain evidence="2 3">JCM 11561</strain>
    </source>
</reference>
<keyword evidence="1" id="KW-1133">Transmembrane helix</keyword>
<gene>
    <name evidence="2" type="ORF">JMA39_04680</name>
</gene>
<feature type="transmembrane region" description="Helical" evidence="1">
    <location>
        <begin position="23"/>
        <end position="43"/>
    </location>
</feature>
<sequence length="89" mass="10436">MASAESTTQPQRVVRSENIRHGLHFALTLLTFGVWGLVWWWLILRAENKQIFSGFDDAYWSYLIERDQPPAALHRMHFSKNNKSSKFEA</sequence>
<comment type="caution">
    <text evidence="2">The sequence shown here is derived from an EMBL/GenBank/DDBJ whole genome shotgun (WGS) entry which is preliminary data.</text>
</comment>
<keyword evidence="3" id="KW-1185">Reference proteome</keyword>
<evidence type="ECO:0000313" key="2">
    <source>
        <dbReference type="EMBL" id="MBL4912433.1"/>
    </source>
</evidence>
<protein>
    <submittedName>
        <fullName evidence="2">Uncharacterized protein</fullName>
    </submittedName>
</protein>
<evidence type="ECO:0000256" key="1">
    <source>
        <dbReference type="SAM" id="Phobius"/>
    </source>
</evidence>
<keyword evidence="1" id="KW-0472">Membrane</keyword>
<keyword evidence="1" id="KW-0812">Transmembrane</keyword>
<organism evidence="2 3">
    <name type="scientific">Shewanella schlegeliana</name>
    <dbReference type="NCBI Taxonomy" id="190308"/>
    <lineage>
        <taxon>Bacteria</taxon>
        <taxon>Pseudomonadati</taxon>
        <taxon>Pseudomonadota</taxon>
        <taxon>Gammaproteobacteria</taxon>
        <taxon>Alteromonadales</taxon>
        <taxon>Shewanellaceae</taxon>
        <taxon>Shewanella</taxon>
    </lineage>
</organism>
<proteinExistence type="predicted"/>
<accession>A0ABS1SV54</accession>
<dbReference type="Proteomes" id="UP000604898">
    <property type="component" value="Unassembled WGS sequence"/>
</dbReference>
<name>A0ABS1SV54_9GAMM</name>